<dbReference type="SUPFAM" id="SSF52540">
    <property type="entry name" value="P-loop containing nucleoside triphosphate hydrolases"/>
    <property type="match status" value="1"/>
</dbReference>
<reference evidence="8 9" key="1">
    <citation type="submission" date="2021-02" db="EMBL/GenBank/DDBJ databases">
        <authorList>
            <person name="Ra J.-S."/>
        </authorList>
    </citation>
    <scope>NUCLEOTIDE SEQUENCE [LARGE SCALE GENOMIC DNA]</scope>
    <source>
        <strain evidence="8 9">MMS20-R1-14</strain>
    </source>
</reference>
<feature type="region of interest" description="Disordered" evidence="6">
    <location>
        <begin position="639"/>
        <end position="678"/>
    </location>
</feature>
<protein>
    <submittedName>
        <fullName evidence="8">Winged helix-turn-helix domain-containing protein</fullName>
    </submittedName>
</protein>
<comment type="similarity">
    <text evidence="1">Belongs to the AfsR/DnrI/RedD regulatory family.</text>
</comment>
<evidence type="ECO:0000259" key="7">
    <source>
        <dbReference type="PROSITE" id="PS51755"/>
    </source>
</evidence>
<dbReference type="PANTHER" id="PTHR35807">
    <property type="entry name" value="TRANSCRIPTIONAL REGULATOR REDD-RELATED"/>
    <property type="match status" value="1"/>
</dbReference>
<dbReference type="PANTHER" id="PTHR35807:SF1">
    <property type="entry name" value="TRANSCRIPTIONAL REGULATOR REDD"/>
    <property type="match status" value="1"/>
</dbReference>
<dbReference type="SUPFAM" id="SSF46894">
    <property type="entry name" value="C-terminal effector domain of the bipartite response regulators"/>
    <property type="match status" value="1"/>
</dbReference>
<dbReference type="InterPro" id="IPR027417">
    <property type="entry name" value="P-loop_NTPase"/>
</dbReference>
<dbReference type="InterPro" id="IPR011990">
    <property type="entry name" value="TPR-like_helical_dom_sf"/>
</dbReference>
<dbReference type="InterPro" id="IPR002182">
    <property type="entry name" value="NB-ARC"/>
</dbReference>
<dbReference type="RefSeq" id="WP_204925097.1">
    <property type="nucleotide sequence ID" value="NZ_JAFEUC010000005.1"/>
</dbReference>
<dbReference type="PROSITE" id="PS51755">
    <property type="entry name" value="OMPR_PHOB"/>
    <property type="match status" value="1"/>
</dbReference>
<evidence type="ECO:0000313" key="8">
    <source>
        <dbReference type="EMBL" id="MBM7077116.1"/>
    </source>
</evidence>
<dbReference type="Gene3D" id="1.25.40.10">
    <property type="entry name" value="Tetratricopeptide repeat domain"/>
    <property type="match status" value="1"/>
</dbReference>
<evidence type="ECO:0000256" key="2">
    <source>
        <dbReference type="ARBA" id="ARBA00023015"/>
    </source>
</evidence>
<evidence type="ECO:0000256" key="1">
    <source>
        <dbReference type="ARBA" id="ARBA00005820"/>
    </source>
</evidence>
<keyword evidence="3 5" id="KW-0238">DNA-binding</keyword>
<dbReference type="InterPro" id="IPR051677">
    <property type="entry name" value="AfsR-DnrI-RedD_regulator"/>
</dbReference>
<sequence>MSVNHDDETPLWFGVLGPVRIWRRGVPVDLGPRQQRLILGLLLVNAGQPVGVGEILEVVWGRQPPQSAVNVVHRYVGALRRLFEPGLAARSAGRWLRGDAGGYRMQVHPDDLDLLRLRALAARARSAEGAGRFAEAASAYEDALGLWRGPCGGAAQLGANDHLAFGAVDHECADLAREATALALRLERARSVLPVLRRVAEHRPWDEALQSQLLLALSADGQQAEAIALFHSVRHRLADELGVDPGRELREAYQQVLRRDPAGSVATGSAESPSPDPHPGRLHLAGLPYRTEVLPAQLPASPAYFTGRDEALRRACRLVDEHLTTRVSMPVLAIDGMPGIGKTSLVIQLAHRVAGAYPDGQLYVDLQGFDPDQSPLHPTDVLQGFLNALGVADAELPAGGHARSGLYRSLLAGRRVLVVLDNAHSVEQVRHLLPGAPGCLVLVTSRRRLSGLATAHGAHLMTLGVLPHQDARRFLTARIGAARTAADPAALDEVTERCGGLPLALAVVAGRALSAAGHSLTAVAGELRDARGTLDGFADAGRDLRATFAWSYRMLGDRAARLFRLASRHPGSDLTVLAMAGLAGVAVAEARLLCDELVGTGLIAEHAPGRFTMHALVRAYARELVHLNEDAEARKAALRRVSATAGGSTARRGRGRACGRSAPPGPRRHGRPYPAEQS</sequence>
<feature type="domain" description="OmpR/PhoB-type" evidence="7">
    <location>
        <begin position="1"/>
        <end position="107"/>
    </location>
</feature>
<evidence type="ECO:0000256" key="4">
    <source>
        <dbReference type="ARBA" id="ARBA00023163"/>
    </source>
</evidence>
<name>A0ABS2IV29_9ACTN</name>
<comment type="caution">
    <text evidence="8">The sequence shown here is derived from an EMBL/GenBank/DDBJ whole genome shotgun (WGS) entry which is preliminary data.</text>
</comment>
<dbReference type="InterPro" id="IPR001867">
    <property type="entry name" value="OmpR/PhoB-type_DNA-bd"/>
</dbReference>
<dbReference type="InterPro" id="IPR016032">
    <property type="entry name" value="Sig_transdc_resp-reg_C-effctor"/>
</dbReference>
<evidence type="ECO:0000256" key="3">
    <source>
        <dbReference type="ARBA" id="ARBA00023125"/>
    </source>
</evidence>
<dbReference type="EMBL" id="JAFEUC010000005">
    <property type="protein sequence ID" value="MBM7077116.1"/>
    <property type="molecule type" value="Genomic_DNA"/>
</dbReference>
<dbReference type="SMART" id="SM01043">
    <property type="entry name" value="BTAD"/>
    <property type="match status" value="1"/>
</dbReference>
<keyword evidence="2" id="KW-0805">Transcription regulation</keyword>
<dbReference type="InterPro" id="IPR005158">
    <property type="entry name" value="BTAD"/>
</dbReference>
<dbReference type="SUPFAM" id="SSF48452">
    <property type="entry name" value="TPR-like"/>
    <property type="match status" value="1"/>
</dbReference>
<proteinExistence type="inferred from homology"/>
<keyword evidence="4" id="KW-0804">Transcription</keyword>
<organism evidence="8 9">
    <name type="scientific">Micromonospora humida</name>
    <dbReference type="NCBI Taxonomy" id="2809018"/>
    <lineage>
        <taxon>Bacteria</taxon>
        <taxon>Bacillati</taxon>
        <taxon>Actinomycetota</taxon>
        <taxon>Actinomycetes</taxon>
        <taxon>Micromonosporales</taxon>
        <taxon>Micromonosporaceae</taxon>
        <taxon>Micromonospora</taxon>
    </lineage>
</organism>
<gene>
    <name evidence="8" type="ORF">JQX11_12230</name>
</gene>
<dbReference type="Pfam" id="PF03704">
    <property type="entry name" value="BTAD"/>
    <property type="match status" value="1"/>
</dbReference>
<dbReference type="Gene3D" id="1.10.10.10">
    <property type="entry name" value="Winged helix-like DNA-binding domain superfamily/Winged helix DNA-binding domain"/>
    <property type="match status" value="1"/>
</dbReference>
<feature type="DNA-binding region" description="OmpR/PhoB-type" evidence="5">
    <location>
        <begin position="1"/>
        <end position="107"/>
    </location>
</feature>
<dbReference type="Pfam" id="PF00931">
    <property type="entry name" value="NB-ARC"/>
    <property type="match status" value="1"/>
</dbReference>
<evidence type="ECO:0000313" key="9">
    <source>
        <dbReference type="Proteomes" id="UP001518872"/>
    </source>
</evidence>
<dbReference type="PRINTS" id="PR00364">
    <property type="entry name" value="DISEASERSIST"/>
</dbReference>
<accession>A0ABS2IV29</accession>
<feature type="region of interest" description="Disordered" evidence="6">
    <location>
        <begin position="260"/>
        <end position="281"/>
    </location>
</feature>
<dbReference type="Gene3D" id="3.40.50.300">
    <property type="entry name" value="P-loop containing nucleotide triphosphate hydrolases"/>
    <property type="match status" value="1"/>
</dbReference>
<dbReference type="Proteomes" id="UP001518872">
    <property type="component" value="Unassembled WGS sequence"/>
</dbReference>
<keyword evidence="9" id="KW-1185">Reference proteome</keyword>
<evidence type="ECO:0000256" key="5">
    <source>
        <dbReference type="PROSITE-ProRule" id="PRU01091"/>
    </source>
</evidence>
<dbReference type="InterPro" id="IPR036388">
    <property type="entry name" value="WH-like_DNA-bd_sf"/>
</dbReference>
<evidence type="ECO:0000256" key="6">
    <source>
        <dbReference type="SAM" id="MobiDB-lite"/>
    </source>
</evidence>
<dbReference type="SMART" id="SM00862">
    <property type="entry name" value="Trans_reg_C"/>
    <property type="match status" value="1"/>
</dbReference>